<evidence type="ECO:0000313" key="2">
    <source>
        <dbReference type="Proteomes" id="UP001164539"/>
    </source>
</evidence>
<protein>
    <submittedName>
        <fullName evidence="1">Polygalacturonase</fullName>
    </submittedName>
</protein>
<sequence length="341" mass="35886">MANTMVYLLLLSFLFTSLFAAPTTYNVVSFGAKPYGTTDSTKGFLSAWSASCGSASEATVYVPQGRFLLRNAAFQGPCKNSRITMPIDGTLVAPSDFQVIGDAENWLFFQHVNGVTINGGILDGQGTGLWACKNSGKDCPDGATSIRFSDSNNIAINRLTSLNSQLYHIVFDGCNNVKLQGVKVSASGNSPNTDGIHVQSSTGVTILNTKISTGDDCVSVGPGTTNLWIENVACGPGHGISIGSLGKDANEAGVQNVTVTTATFTGSQNGLRITSWGRPSTGFARNILFQHAVMNNVQNPIIIDQHYCPDDKGCPGQVSGVQISDVTYQDIHGTSATEVAV</sequence>
<organism evidence="1 2">
    <name type="scientific">Melia azedarach</name>
    <name type="common">Chinaberry tree</name>
    <dbReference type="NCBI Taxonomy" id="155640"/>
    <lineage>
        <taxon>Eukaryota</taxon>
        <taxon>Viridiplantae</taxon>
        <taxon>Streptophyta</taxon>
        <taxon>Embryophyta</taxon>
        <taxon>Tracheophyta</taxon>
        <taxon>Spermatophyta</taxon>
        <taxon>Magnoliopsida</taxon>
        <taxon>eudicotyledons</taxon>
        <taxon>Gunneridae</taxon>
        <taxon>Pentapetalae</taxon>
        <taxon>rosids</taxon>
        <taxon>malvids</taxon>
        <taxon>Sapindales</taxon>
        <taxon>Meliaceae</taxon>
        <taxon>Melia</taxon>
    </lineage>
</organism>
<gene>
    <name evidence="1" type="ORF">OWV82_006722</name>
</gene>
<reference evidence="1 2" key="1">
    <citation type="journal article" date="2023" name="Science">
        <title>Complex scaffold remodeling in plant triterpene biosynthesis.</title>
        <authorList>
            <person name="De La Pena R."/>
            <person name="Hodgson H."/>
            <person name="Liu J.C."/>
            <person name="Stephenson M.J."/>
            <person name="Martin A.C."/>
            <person name="Owen C."/>
            <person name="Harkess A."/>
            <person name="Leebens-Mack J."/>
            <person name="Jimenez L.E."/>
            <person name="Osbourn A."/>
            <person name="Sattely E.S."/>
        </authorList>
    </citation>
    <scope>NUCLEOTIDE SEQUENCE [LARGE SCALE GENOMIC DNA]</scope>
    <source>
        <strain evidence="2">cv. JPN11</strain>
        <tissue evidence="1">Leaf</tissue>
    </source>
</reference>
<dbReference type="EMBL" id="CM051396">
    <property type="protein sequence ID" value="KAJ4723338.1"/>
    <property type="molecule type" value="Genomic_DNA"/>
</dbReference>
<name>A0ACC1YJW9_MELAZ</name>
<keyword evidence="2" id="KW-1185">Reference proteome</keyword>
<evidence type="ECO:0000313" key="1">
    <source>
        <dbReference type="EMBL" id="KAJ4723338.1"/>
    </source>
</evidence>
<comment type="caution">
    <text evidence="1">The sequence shown here is derived from an EMBL/GenBank/DDBJ whole genome shotgun (WGS) entry which is preliminary data.</text>
</comment>
<dbReference type="Proteomes" id="UP001164539">
    <property type="component" value="Chromosome 3"/>
</dbReference>
<proteinExistence type="predicted"/>
<accession>A0ACC1YJW9</accession>